<evidence type="ECO:0000256" key="3">
    <source>
        <dbReference type="ARBA" id="ARBA00023054"/>
    </source>
</evidence>
<name>A0A8J2UM39_9BURK</name>
<keyword evidence="9" id="KW-1185">Reference proteome</keyword>
<organism evidence="8 9">
    <name type="scientific">Oxalicibacterium flavum</name>
    <dbReference type="NCBI Taxonomy" id="179467"/>
    <lineage>
        <taxon>Bacteria</taxon>
        <taxon>Pseudomonadati</taxon>
        <taxon>Pseudomonadota</taxon>
        <taxon>Betaproteobacteria</taxon>
        <taxon>Burkholderiales</taxon>
        <taxon>Oxalobacteraceae</taxon>
        <taxon>Oxalicibacterium</taxon>
    </lineage>
</organism>
<dbReference type="InterPro" id="IPR003481">
    <property type="entry name" value="FliD_N"/>
</dbReference>
<dbReference type="GO" id="GO:0071973">
    <property type="term" value="P:bacterial-type flagellum-dependent cell motility"/>
    <property type="evidence" value="ECO:0007669"/>
    <property type="project" value="TreeGrafter"/>
</dbReference>
<keyword evidence="5" id="KW-0964">Secreted</keyword>
<comment type="subcellular location">
    <subcellularLocation>
        <location evidence="5">Secreted</location>
    </subcellularLocation>
    <subcellularLocation>
        <location evidence="5">Bacterial flagellum</location>
    </subcellularLocation>
</comment>
<comment type="function">
    <text evidence="5">Required for morphogenesis and for the elongation of the flagellar filament by facilitating polymerization of the flagellin monomers at the tip of growing filament. Forms a capping structure, which prevents flagellin subunits (transported through the central channel of the flagellum) from leaking out without polymerization at the distal end.</text>
</comment>
<reference evidence="8" key="2">
    <citation type="submission" date="2020-09" db="EMBL/GenBank/DDBJ databases">
        <authorList>
            <person name="Sun Q."/>
            <person name="Sedlacek I."/>
        </authorList>
    </citation>
    <scope>NUCLEOTIDE SEQUENCE</scope>
    <source>
        <strain evidence="8">CCM 7086</strain>
    </source>
</reference>
<dbReference type="PANTHER" id="PTHR30288:SF0">
    <property type="entry name" value="FLAGELLAR HOOK-ASSOCIATED PROTEIN 2"/>
    <property type="match status" value="1"/>
</dbReference>
<accession>A0A8J2UM39</accession>
<evidence type="ECO:0000259" key="7">
    <source>
        <dbReference type="Pfam" id="PF07195"/>
    </source>
</evidence>
<dbReference type="AlphaFoldDB" id="A0A8J2UM39"/>
<dbReference type="EMBL" id="BMCG01000002">
    <property type="protein sequence ID" value="GGC03522.1"/>
    <property type="molecule type" value="Genomic_DNA"/>
</dbReference>
<comment type="similarity">
    <text evidence="1 5">Belongs to the FliD family.</text>
</comment>
<evidence type="ECO:0000256" key="5">
    <source>
        <dbReference type="RuleBase" id="RU362066"/>
    </source>
</evidence>
<dbReference type="GO" id="GO:0007155">
    <property type="term" value="P:cell adhesion"/>
    <property type="evidence" value="ECO:0007669"/>
    <property type="project" value="InterPro"/>
</dbReference>
<evidence type="ECO:0000313" key="9">
    <source>
        <dbReference type="Proteomes" id="UP000620266"/>
    </source>
</evidence>
<evidence type="ECO:0000256" key="1">
    <source>
        <dbReference type="ARBA" id="ARBA00009764"/>
    </source>
</evidence>
<keyword evidence="4 5" id="KW-0975">Bacterial flagellum</keyword>
<protein>
    <recommendedName>
        <fullName evidence="5">Flagellar hook-associated protein 2</fullName>
        <shortName evidence="5">HAP2</shortName>
    </recommendedName>
    <alternativeName>
        <fullName evidence="5">Flagellar cap protein</fullName>
    </alternativeName>
</protein>
<evidence type="ECO:0000256" key="4">
    <source>
        <dbReference type="ARBA" id="ARBA00023143"/>
    </source>
</evidence>
<keyword evidence="3" id="KW-0175">Coiled coil</keyword>
<dbReference type="PANTHER" id="PTHR30288">
    <property type="entry name" value="FLAGELLAR CAP/ASSEMBLY PROTEIN FLID"/>
    <property type="match status" value="1"/>
</dbReference>
<dbReference type="Pfam" id="PF07195">
    <property type="entry name" value="FliD_C"/>
    <property type="match status" value="2"/>
</dbReference>
<feature type="domain" description="Flagellar hook-associated protein 2 C-terminal" evidence="7">
    <location>
        <begin position="581"/>
        <end position="654"/>
    </location>
</feature>
<feature type="domain" description="Flagellar hook-associated protein 2 C-terminal" evidence="7">
    <location>
        <begin position="243"/>
        <end position="396"/>
    </location>
</feature>
<comment type="caution">
    <text evidence="8">The sequence shown here is derived from an EMBL/GenBank/DDBJ whole genome shotgun (WGS) entry which is preliminary data.</text>
</comment>
<evidence type="ECO:0000256" key="2">
    <source>
        <dbReference type="ARBA" id="ARBA00011255"/>
    </source>
</evidence>
<evidence type="ECO:0000313" key="8">
    <source>
        <dbReference type="EMBL" id="GGC03522.1"/>
    </source>
</evidence>
<evidence type="ECO:0000259" key="6">
    <source>
        <dbReference type="Pfam" id="PF02465"/>
    </source>
</evidence>
<gene>
    <name evidence="8" type="ORF">GCM10007205_10900</name>
</gene>
<dbReference type="GO" id="GO:0009421">
    <property type="term" value="C:bacterial-type flagellum filament cap"/>
    <property type="evidence" value="ECO:0007669"/>
    <property type="project" value="InterPro"/>
</dbReference>
<feature type="domain" description="Flagellar hook-associated protein 2 N-terminal" evidence="6">
    <location>
        <begin position="11"/>
        <end position="107"/>
    </location>
</feature>
<dbReference type="Pfam" id="PF02465">
    <property type="entry name" value="FliD_N"/>
    <property type="match status" value="1"/>
</dbReference>
<sequence length="674" mass="68443">MAITSSTGLASGIDIETTISKLMSVEQKPLIALAQKEAAYQAKLSAYGTLSSAVSTFQTAMANLGKASTFESLKTTVADTAIFGAKASASAIAGTYQVNVTQLAQAQTLSTTGQTSKTASIGSGATTTISFQFGTISGGTLTDGVYSGATFTQDAEQATGSITIDSSNNSLQGIRDAINAANIGVTATLVSDGSANPDKLVLTSTKTGETSSMKITVDGDAALQNLLEYDPTGTQNLVQHNAAQNTQLTVNGMAISSATNTISEAIQGVTIDALKIGQSSLTIVKDTSAVETGVNNFVKAYNELNTALATLTGYNAETKTGGALLGDATARTIQEQVRKMLTGSLEGLSNTTMSLSKIGVAFQKDGSLAVDSAKLTKAISENYGDIAGLFATVGKATDSLVNFTGSSNATKAGSYDIVVTRLATQASLTGTVNLSAGNTTIAPNTAISFSIDGVTAKVTLTEGTYTGKQLAAMLQSAINGTAAFKSADVAVTATIDGNGNLSLVSDRYGSASKISVGSSTGTSAATFLGTARTGTDGVDVAGTIGGRTATGSGQSLTGATGTDVEGLKLEIVGGAIGARGRIDFSQGYADRLNKLAESFTSTDGLIASRTTGINASIKDLGKQSDAIETRLTSIEARYRAQFTALEVMISNMNSTSTFLSQQLAQISSLSSSKK</sequence>
<dbReference type="GO" id="GO:0005576">
    <property type="term" value="C:extracellular region"/>
    <property type="evidence" value="ECO:0007669"/>
    <property type="project" value="UniProtKB-SubCell"/>
</dbReference>
<comment type="subunit">
    <text evidence="2 5">Homopentamer.</text>
</comment>
<dbReference type="InterPro" id="IPR010809">
    <property type="entry name" value="FliD_C"/>
</dbReference>
<dbReference type="GO" id="GO:0009424">
    <property type="term" value="C:bacterial-type flagellum hook"/>
    <property type="evidence" value="ECO:0007669"/>
    <property type="project" value="UniProtKB-UniRule"/>
</dbReference>
<dbReference type="Proteomes" id="UP000620266">
    <property type="component" value="Unassembled WGS sequence"/>
</dbReference>
<dbReference type="RefSeq" id="WP_229728797.1">
    <property type="nucleotide sequence ID" value="NZ_BMCG01000002.1"/>
</dbReference>
<reference evidence="8" key="1">
    <citation type="journal article" date="2014" name="Int. J. Syst. Evol. Microbiol.">
        <title>Complete genome sequence of Corynebacterium casei LMG S-19264T (=DSM 44701T), isolated from a smear-ripened cheese.</title>
        <authorList>
            <consortium name="US DOE Joint Genome Institute (JGI-PGF)"/>
            <person name="Walter F."/>
            <person name="Albersmeier A."/>
            <person name="Kalinowski J."/>
            <person name="Ruckert C."/>
        </authorList>
    </citation>
    <scope>NUCLEOTIDE SEQUENCE</scope>
    <source>
        <strain evidence="8">CCM 7086</strain>
    </source>
</reference>
<proteinExistence type="inferred from homology"/>
<dbReference type="InterPro" id="IPR040026">
    <property type="entry name" value="FliD"/>
</dbReference>